<keyword evidence="2" id="KW-1003">Cell membrane</keyword>
<dbReference type="InterPro" id="IPR024320">
    <property type="entry name" value="LPG_synthase_C"/>
</dbReference>
<feature type="transmembrane region" description="Helical" evidence="6">
    <location>
        <begin position="352"/>
        <end position="368"/>
    </location>
</feature>
<dbReference type="RefSeq" id="WP_169456699.1">
    <property type="nucleotide sequence ID" value="NZ_CP051774.1"/>
</dbReference>
<name>A0A858RQ41_9BACT</name>
<evidence type="ECO:0000256" key="1">
    <source>
        <dbReference type="ARBA" id="ARBA00004651"/>
    </source>
</evidence>
<evidence type="ECO:0000256" key="2">
    <source>
        <dbReference type="ARBA" id="ARBA00022475"/>
    </source>
</evidence>
<dbReference type="SUPFAM" id="SSF53474">
    <property type="entry name" value="alpha/beta-Hydrolases"/>
    <property type="match status" value="1"/>
</dbReference>
<feature type="transmembrane region" description="Helical" evidence="6">
    <location>
        <begin position="327"/>
        <end position="345"/>
    </location>
</feature>
<keyword evidence="5 6" id="KW-0472">Membrane</keyword>
<dbReference type="Pfam" id="PF06057">
    <property type="entry name" value="VirJ"/>
    <property type="match status" value="1"/>
</dbReference>
<comment type="subcellular location">
    <subcellularLocation>
        <location evidence="1">Cell membrane</location>
        <topology evidence="1">Multi-pass membrane protein</topology>
    </subcellularLocation>
</comment>
<dbReference type="InterPro" id="IPR029058">
    <property type="entry name" value="AB_hydrolase_fold"/>
</dbReference>
<protein>
    <submittedName>
        <fullName evidence="9">DUF2156 domain-containing protein</fullName>
    </submittedName>
</protein>
<evidence type="ECO:0000259" key="7">
    <source>
        <dbReference type="Pfam" id="PF06057"/>
    </source>
</evidence>
<dbReference type="KEGG" id="luo:HHL09_21455"/>
<reference evidence="9 10" key="1">
    <citation type="submission" date="2020-04" db="EMBL/GenBank/DDBJ databases">
        <title>Luteolibacter sp. G-1-1-1 isolated from soil.</title>
        <authorList>
            <person name="Dahal R.H."/>
        </authorList>
    </citation>
    <scope>NUCLEOTIDE SEQUENCE [LARGE SCALE GENOMIC DNA]</scope>
    <source>
        <strain evidence="9 10">G-1-1-1</strain>
    </source>
</reference>
<dbReference type="Proteomes" id="UP000501812">
    <property type="component" value="Chromosome"/>
</dbReference>
<feature type="transmembrane region" description="Helical" evidence="6">
    <location>
        <begin position="402"/>
        <end position="423"/>
    </location>
</feature>
<dbReference type="InterPro" id="IPR051211">
    <property type="entry name" value="PG_lysyltransferase"/>
</dbReference>
<keyword evidence="3 6" id="KW-0812">Transmembrane</keyword>
<dbReference type="Pfam" id="PF09924">
    <property type="entry name" value="LPG_synthase_C"/>
    <property type="match status" value="1"/>
</dbReference>
<evidence type="ECO:0000256" key="6">
    <source>
        <dbReference type="SAM" id="Phobius"/>
    </source>
</evidence>
<dbReference type="PANTHER" id="PTHR34697">
    <property type="entry name" value="PHOSPHATIDYLGLYCEROL LYSYLTRANSFERASE"/>
    <property type="match status" value="1"/>
</dbReference>
<organism evidence="9 10">
    <name type="scientific">Luteolibacter luteus</name>
    <dbReference type="NCBI Taxonomy" id="2728835"/>
    <lineage>
        <taxon>Bacteria</taxon>
        <taxon>Pseudomonadati</taxon>
        <taxon>Verrucomicrobiota</taxon>
        <taxon>Verrucomicrobiia</taxon>
        <taxon>Verrucomicrobiales</taxon>
        <taxon>Verrucomicrobiaceae</taxon>
        <taxon>Luteolibacter</taxon>
    </lineage>
</organism>
<dbReference type="Gene3D" id="3.40.50.1820">
    <property type="entry name" value="alpha/beta hydrolase"/>
    <property type="match status" value="1"/>
</dbReference>
<evidence type="ECO:0000259" key="8">
    <source>
        <dbReference type="Pfam" id="PF09924"/>
    </source>
</evidence>
<feature type="transmembrane region" description="Helical" evidence="6">
    <location>
        <begin position="263"/>
        <end position="280"/>
    </location>
</feature>
<evidence type="ECO:0000256" key="4">
    <source>
        <dbReference type="ARBA" id="ARBA00022989"/>
    </source>
</evidence>
<evidence type="ECO:0000313" key="9">
    <source>
        <dbReference type="EMBL" id="QJE98240.1"/>
    </source>
</evidence>
<feature type="transmembrane region" description="Helical" evidence="6">
    <location>
        <begin position="374"/>
        <end position="390"/>
    </location>
</feature>
<dbReference type="PANTHER" id="PTHR34697:SF2">
    <property type="entry name" value="PHOSPHATIDYLGLYCEROL LYSYLTRANSFERASE"/>
    <property type="match status" value="1"/>
</dbReference>
<dbReference type="AlphaFoldDB" id="A0A858RQ41"/>
<accession>A0A858RQ41</accession>
<proteinExistence type="predicted"/>
<feature type="domain" description="Phosphatidylglycerol lysyltransferase C-terminal" evidence="8">
    <location>
        <begin position="509"/>
        <end position="805"/>
    </location>
</feature>
<dbReference type="GO" id="GO:0055091">
    <property type="term" value="P:phospholipid homeostasis"/>
    <property type="evidence" value="ECO:0007669"/>
    <property type="project" value="TreeGrafter"/>
</dbReference>
<sequence>MVSISRLILRVVIVFAMAWGACLKAAEEIQDIQLSRGPGKIHLFRGPEKPVAGIVFASGDGGWNDWENTVSAWFEAAGWRVAGLNCRSYAETDYDGDLLGNDFAAMAKAMDLPEGTPLIYGGWSMGATQAVAAAGNERPENLKGLLLFSCGSRGRYGLRLKDEMGIAPTGDGTFGLNEFNEAVKGLRIVQFQGSSDIISSTAWINNLPEATALYEVPGSNHGFNGPDDDFRPYFQHGLAWLLGDDSMAPSKVSKVLPYGLSPLWPAAALSVVLVLIFLFSRRHAIRLLVMAVVLIGIINLVEAMLPKPPEVIDWMQQWFPLGASEDSRLLLLLSGISLLGLARGISRRKTAAWWLTTGLLGASALLHMIRAFDWHHSAAALILLLPLIRWRKEFIALSDAPSLNLGLKVAPFVALALVIYGTIGVHELGESGKLPEPLDWGRSFTSASTAVVGMDDSLDTSSPDVSRFLDRLRLAGIGCGAVILFLLLRPVLAKRVATPCDEDRKRAAEILARHGTDPSDPFTLLTDKRYFFHESGEGFVAYSSWREMAIALADPVCAPELKRELIDQFTAFCRKQDWTPVFYGTSHETRPLYEQCQLITFKVGEDARIPLAEFHTQGGKFQNLRTARNKAKKDNISFRWYDASQGIDHGLEAQLALLSERWLKEKSGGEMTFDLGAFSITDIRQNGCAIALLADGQVECFATWRPYGGGKGRSLDLMRGRGSPGGIMDFLILESIDHFRASEVEEISLGSAPLANTETDPSQLSREEKQVKILFEKFDRFYRYKSLFDFKRKYHPAWQGRYLAYPPGTLLARIGLAVAAVHLPGGFRGLLKS</sequence>
<evidence type="ECO:0000313" key="10">
    <source>
        <dbReference type="Proteomes" id="UP000501812"/>
    </source>
</evidence>
<keyword evidence="10" id="KW-1185">Reference proteome</keyword>
<keyword evidence="4 6" id="KW-1133">Transmembrane helix</keyword>
<feature type="transmembrane region" description="Helical" evidence="6">
    <location>
        <begin position="287"/>
        <end position="307"/>
    </location>
</feature>
<gene>
    <name evidence="9" type="ORF">HHL09_21455</name>
</gene>
<evidence type="ECO:0000256" key="3">
    <source>
        <dbReference type="ARBA" id="ARBA00022692"/>
    </source>
</evidence>
<dbReference type="PROSITE" id="PS51257">
    <property type="entry name" value="PROKAR_LIPOPROTEIN"/>
    <property type="match status" value="1"/>
</dbReference>
<evidence type="ECO:0000256" key="5">
    <source>
        <dbReference type="ARBA" id="ARBA00023136"/>
    </source>
</evidence>
<feature type="domain" description="Bacterial virulence" evidence="7">
    <location>
        <begin position="54"/>
        <end position="167"/>
    </location>
</feature>
<dbReference type="InterPro" id="IPR010333">
    <property type="entry name" value="VirJ"/>
</dbReference>
<dbReference type="GO" id="GO:0016755">
    <property type="term" value="F:aminoacyltransferase activity"/>
    <property type="evidence" value="ECO:0007669"/>
    <property type="project" value="TreeGrafter"/>
</dbReference>
<dbReference type="EMBL" id="CP051774">
    <property type="protein sequence ID" value="QJE98240.1"/>
    <property type="molecule type" value="Genomic_DNA"/>
</dbReference>
<dbReference type="GO" id="GO:0005886">
    <property type="term" value="C:plasma membrane"/>
    <property type="evidence" value="ECO:0007669"/>
    <property type="project" value="UniProtKB-SubCell"/>
</dbReference>